<gene>
    <name evidence="7" type="ORF">V1633_29125</name>
</gene>
<proteinExistence type="predicted"/>
<evidence type="ECO:0000256" key="6">
    <source>
        <dbReference type="SAM" id="Phobius"/>
    </source>
</evidence>
<reference evidence="7 8" key="1">
    <citation type="submission" date="2024-01" db="EMBL/GenBank/DDBJ databases">
        <title>Genome insights into Plantactinospora sonchi sp. nov.</title>
        <authorList>
            <person name="Wang L."/>
        </authorList>
    </citation>
    <scope>NUCLEOTIDE SEQUENCE [LARGE SCALE GENOMIC DNA]</scope>
    <source>
        <strain evidence="7 8">NEAU-QY2</strain>
    </source>
</reference>
<feature type="transmembrane region" description="Helical" evidence="6">
    <location>
        <begin position="25"/>
        <end position="45"/>
    </location>
</feature>
<dbReference type="EMBL" id="JAZGQK010000029">
    <property type="protein sequence ID" value="MEE6262556.1"/>
    <property type="molecule type" value="Genomic_DNA"/>
</dbReference>
<dbReference type="InterPro" id="IPR001851">
    <property type="entry name" value="ABC_transp_permease"/>
</dbReference>
<feature type="transmembrane region" description="Helical" evidence="6">
    <location>
        <begin position="264"/>
        <end position="287"/>
    </location>
</feature>
<evidence type="ECO:0000256" key="1">
    <source>
        <dbReference type="ARBA" id="ARBA00004651"/>
    </source>
</evidence>
<evidence type="ECO:0000256" key="4">
    <source>
        <dbReference type="ARBA" id="ARBA00022989"/>
    </source>
</evidence>
<feature type="transmembrane region" description="Helical" evidence="6">
    <location>
        <begin position="225"/>
        <end position="244"/>
    </location>
</feature>
<feature type="transmembrane region" description="Helical" evidence="6">
    <location>
        <begin position="174"/>
        <end position="192"/>
    </location>
</feature>
<feature type="transmembrane region" description="Helical" evidence="6">
    <location>
        <begin position="94"/>
        <end position="114"/>
    </location>
</feature>
<dbReference type="Proteomes" id="UP001332243">
    <property type="component" value="Unassembled WGS sequence"/>
</dbReference>
<evidence type="ECO:0000256" key="5">
    <source>
        <dbReference type="ARBA" id="ARBA00023136"/>
    </source>
</evidence>
<dbReference type="InterPro" id="IPR043428">
    <property type="entry name" value="LivM-like"/>
</dbReference>
<keyword evidence="3 6" id="KW-0812">Transmembrane</keyword>
<dbReference type="PANTHER" id="PTHR30482:SF17">
    <property type="entry name" value="ABC TRANSPORTER ATP-BINDING PROTEIN"/>
    <property type="match status" value="1"/>
</dbReference>
<keyword evidence="2" id="KW-1003">Cell membrane</keyword>
<evidence type="ECO:0000256" key="3">
    <source>
        <dbReference type="ARBA" id="ARBA00022692"/>
    </source>
</evidence>
<name>A0ABU7S1D6_9ACTN</name>
<keyword evidence="8" id="KW-1185">Reference proteome</keyword>
<comment type="caution">
    <text evidence="7">The sequence shown here is derived from an EMBL/GenBank/DDBJ whole genome shotgun (WGS) entry which is preliminary data.</text>
</comment>
<keyword evidence="4 6" id="KW-1133">Transmembrane helix</keyword>
<organism evidence="7 8">
    <name type="scientific">Plantactinospora sonchi</name>
    <dbReference type="NCBI Taxonomy" id="1544735"/>
    <lineage>
        <taxon>Bacteria</taxon>
        <taxon>Bacillati</taxon>
        <taxon>Actinomycetota</taxon>
        <taxon>Actinomycetes</taxon>
        <taxon>Micromonosporales</taxon>
        <taxon>Micromonosporaceae</taxon>
        <taxon>Plantactinospora</taxon>
    </lineage>
</organism>
<evidence type="ECO:0000256" key="2">
    <source>
        <dbReference type="ARBA" id="ARBA00022475"/>
    </source>
</evidence>
<feature type="transmembrane region" description="Helical" evidence="6">
    <location>
        <begin position="126"/>
        <end position="146"/>
    </location>
</feature>
<keyword evidence="5 6" id="KW-0472">Membrane</keyword>
<accession>A0ABU7S1D6</accession>
<feature type="transmembrane region" description="Helical" evidence="6">
    <location>
        <begin position="52"/>
        <end position="74"/>
    </location>
</feature>
<protein>
    <submittedName>
        <fullName evidence="7">Branched-chain amino acid ABC transporter permease</fullName>
    </submittedName>
</protein>
<dbReference type="Pfam" id="PF02653">
    <property type="entry name" value="BPD_transp_2"/>
    <property type="match status" value="1"/>
</dbReference>
<dbReference type="CDD" id="cd06581">
    <property type="entry name" value="TM_PBP1_LivM_like"/>
    <property type="match status" value="1"/>
</dbReference>
<dbReference type="RefSeq" id="WP_331217495.1">
    <property type="nucleotide sequence ID" value="NZ_JAZGQK010000029.1"/>
</dbReference>
<feature type="transmembrane region" description="Helical" evidence="6">
    <location>
        <begin position="299"/>
        <end position="318"/>
    </location>
</feature>
<evidence type="ECO:0000313" key="8">
    <source>
        <dbReference type="Proteomes" id="UP001332243"/>
    </source>
</evidence>
<sequence>MTQSVVTQAPAAGEHPAVTAGGPRLRGVLLAVGLVAALALPWFVYPPVAMDIVAMALFAIALDILLGYTGLLSFGHAAFWGSSAYVTGLIATHYGAPFPVAVVGGALFAMVLALPAGYLSVRRSGIYFAMVTLAFAQMVYFVGYQWSGLTGGENGLQGVPREFFGIELVETDSFYFYYAALPILLLGMWAAWRIVHSPFGRVLVSIRDNPQRARALGYEVDKYKVIAFVLSAGLTGLAGGVFAINHGFVALTELHWSTSGEVVLMTVLGGIGTLWGGILGAFLAVMLADYLASSGFDGIDLVTGSVFVLVVLLFRRGIWGTVRHQWLARQQRRTLSRRTSAGADPAERGP</sequence>
<comment type="subcellular location">
    <subcellularLocation>
        <location evidence="1">Cell membrane</location>
        <topology evidence="1">Multi-pass membrane protein</topology>
    </subcellularLocation>
</comment>
<dbReference type="PANTHER" id="PTHR30482">
    <property type="entry name" value="HIGH-AFFINITY BRANCHED-CHAIN AMINO ACID TRANSPORT SYSTEM PERMEASE"/>
    <property type="match status" value="1"/>
</dbReference>
<evidence type="ECO:0000313" key="7">
    <source>
        <dbReference type="EMBL" id="MEE6262556.1"/>
    </source>
</evidence>